<evidence type="ECO:0000259" key="9">
    <source>
        <dbReference type="PROSITE" id="PS51330"/>
    </source>
</evidence>
<keyword evidence="5 8" id="KW-0521">NADP</keyword>
<dbReference type="GO" id="GO:0070401">
    <property type="term" value="F:NADP+ binding"/>
    <property type="evidence" value="ECO:0007669"/>
    <property type="project" value="UniProtKB-ARBA"/>
</dbReference>
<sequence>MRNLVMIAAAGENNALGQDNQLLWHLPDDFKRFRRLTTGHKMIMGRKTFESFPKPLPDRDHIIITRDPNYTIDFESCRLVHSFEAALGLLGKDETAYIIGGGEIYRLGMPYAHMLELTRVHADFKADTFFPEIDESYWRLIKEEYHPKDERHAFDFTYLTYERVGVENSKQ</sequence>
<accession>A0A6L9EH07</accession>
<dbReference type="PANTHER" id="PTHR48069">
    <property type="entry name" value="DIHYDROFOLATE REDUCTASE"/>
    <property type="match status" value="1"/>
</dbReference>
<dbReference type="UniPathway" id="UPA00077">
    <property type="reaction ID" value="UER00158"/>
</dbReference>
<dbReference type="GO" id="GO:0006730">
    <property type="term" value="P:one-carbon metabolic process"/>
    <property type="evidence" value="ECO:0007669"/>
    <property type="project" value="UniProtKB-KW"/>
</dbReference>
<evidence type="ECO:0000313" key="10">
    <source>
        <dbReference type="EMBL" id="NAS13926.1"/>
    </source>
</evidence>
<dbReference type="GO" id="GO:0046654">
    <property type="term" value="P:tetrahydrofolate biosynthetic process"/>
    <property type="evidence" value="ECO:0007669"/>
    <property type="project" value="UniProtKB-UniPathway"/>
</dbReference>
<dbReference type="GO" id="GO:0005829">
    <property type="term" value="C:cytosol"/>
    <property type="evidence" value="ECO:0007669"/>
    <property type="project" value="TreeGrafter"/>
</dbReference>
<dbReference type="GO" id="GO:0004146">
    <property type="term" value="F:dihydrofolate reductase activity"/>
    <property type="evidence" value="ECO:0007669"/>
    <property type="project" value="UniProtKB-EC"/>
</dbReference>
<comment type="pathway">
    <text evidence="1 8">Cofactor biosynthesis; tetrahydrofolate biosynthesis; 5,6,7,8-tetrahydrofolate from 7,8-dihydrofolate: step 1/1.</text>
</comment>
<organism evidence="10 11">
    <name type="scientific">Poritiphilus flavus</name>
    <dbReference type="NCBI Taxonomy" id="2697053"/>
    <lineage>
        <taxon>Bacteria</taxon>
        <taxon>Pseudomonadati</taxon>
        <taxon>Bacteroidota</taxon>
        <taxon>Flavobacteriia</taxon>
        <taxon>Flavobacteriales</taxon>
        <taxon>Flavobacteriaceae</taxon>
        <taxon>Poritiphilus</taxon>
    </lineage>
</organism>
<evidence type="ECO:0000313" key="11">
    <source>
        <dbReference type="Proteomes" id="UP000475249"/>
    </source>
</evidence>
<dbReference type="InterPro" id="IPR012259">
    <property type="entry name" value="DHFR"/>
</dbReference>
<dbReference type="PRINTS" id="PR00070">
    <property type="entry name" value="DHFR"/>
</dbReference>
<dbReference type="GO" id="GO:0046452">
    <property type="term" value="P:dihydrofolate metabolic process"/>
    <property type="evidence" value="ECO:0007669"/>
    <property type="project" value="TreeGrafter"/>
</dbReference>
<dbReference type="InterPro" id="IPR024072">
    <property type="entry name" value="DHFR-like_dom_sf"/>
</dbReference>
<reference evidence="10 11" key="1">
    <citation type="submission" date="2020-01" db="EMBL/GenBank/DDBJ databases">
        <title>Bacteria diversity of Porities sp.</title>
        <authorList>
            <person name="Wang G."/>
        </authorList>
    </citation>
    <scope>NUCLEOTIDE SEQUENCE [LARGE SCALE GENOMIC DNA]</scope>
    <source>
        <strain evidence="10 11">R33</strain>
    </source>
</reference>
<evidence type="ECO:0000256" key="7">
    <source>
        <dbReference type="ARBA" id="ARBA00025067"/>
    </source>
</evidence>
<dbReference type="InterPro" id="IPR001796">
    <property type="entry name" value="DHFR_dom"/>
</dbReference>
<proteinExistence type="inferred from homology"/>
<dbReference type="AlphaFoldDB" id="A0A6L9EH07"/>
<dbReference type="FunFam" id="3.40.430.10:FF:000001">
    <property type="entry name" value="Dihydrofolate reductase"/>
    <property type="match status" value="1"/>
</dbReference>
<dbReference type="EMBL" id="WXYO01000008">
    <property type="protein sequence ID" value="NAS13926.1"/>
    <property type="molecule type" value="Genomic_DNA"/>
</dbReference>
<dbReference type="Gene3D" id="3.40.430.10">
    <property type="entry name" value="Dihydrofolate Reductase, subunit A"/>
    <property type="match status" value="1"/>
</dbReference>
<evidence type="ECO:0000256" key="3">
    <source>
        <dbReference type="ARBA" id="ARBA00012856"/>
    </source>
</evidence>
<keyword evidence="4 8" id="KW-0554">One-carbon metabolism</keyword>
<dbReference type="GO" id="GO:0046655">
    <property type="term" value="P:folic acid metabolic process"/>
    <property type="evidence" value="ECO:0007669"/>
    <property type="project" value="TreeGrafter"/>
</dbReference>
<gene>
    <name evidence="10" type="ORF">GTQ38_18080</name>
</gene>
<evidence type="ECO:0000256" key="4">
    <source>
        <dbReference type="ARBA" id="ARBA00022563"/>
    </source>
</evidence>
<keyword evidence="6 8" id="KW-0560">Oxidoreductase</keyword>
<dbReference type="PROSITE" id="PS51330">
    <property type="entry name" value="DHFR_2"/>
    <property type="match status" value="1"/>
</dbReference>
<name>A0A6L9EH07_9FLAO</name>
<dbReference type="PIRSF" id="PIRSF000194">
    <property type="entry name" value="DHFR"/>
    <property type="match status" value="1"/>
</dbReference>
<evidence type="ECO:0000256" key="1">
    <source>
        <dbReference type="ARBA" id="ARBA00004903"/>
    </source>
</evidence>
<evidence type="ECO:0000256" key="2">
    <source>
        <dbReference type="ARBA" id="ARBA00009539"/>
    </source>
</evidence>
<dbReference type="PANTHER" id="PTHR48069:SF3">
    <property type="entry name" value="DIHYDROFOLATE REDUCTASE"/>
    <property type="match status" value="1"/>
</dbReference>
<protein>
    <recommendedName>
        <fullName evidence="3 8">Dihydrofolate reductase</fullName>
        <ecNumber evidence="3 8">1.5.1.3</ecNumber>
    </recommendedName>
</protein>
<evidence type="ECO:0000256" key="8">
    <source>
        <dbReference type="PIRNR" id="PIRNR000194"/>
    </source>
</evidence>
<dbReference type="EC" id="1.5.1.3" evidence="3 8"/>
<feature type="domain" description="DHFR" evidence="9">
    <location>
        <begin position="3"/>
        <end position="163"/>
    </location>
</feature>
<dbReference type="Proteomes" id="UP000475249">
    <property type="component" value="Unassembled WGS sequence"/>
</dbReference>
<comment type="function">
    <text evidence="7 8">Key enzyme in folate metabolism. Catalyzes an essential reaction for de novo glycine and purine synthesis, and for DNA precursor synthesis.</text>
</comment>
<dbReference type="CDD" id="cd00209">
    <property type="entry name" value="DHFR"/>
    <property type="match status" value="1"/>
</dbReference>
<keyword evidence="11" id="KW-1185">Reference proteome</keyword>
<dbReference type="SUPFAM" id="SSF53597">
    <property type="entry name" value="Dihydrofolate reductase-like"/>
    <property type="match status" value="1"/>
</dbReference>
<evidence type="ECO:0000256" key="6">
    <source>
        <dbReference type="ARBA" id="ARBA00023002"/>
    </source>
</evidence>
<comment type="catalytic activity">
    <reaction evidence="8">
        <text>(6S)-5,6,7,8-tetrahydrofolate + NADP(+) = 7,8-dihydrofolate + NADPH + H(+)</text>
        <dbReference type="Rhea" id="RHEA:15009"/>
        <dbReference type="ChEBI" id="CHEBI:15378"/>
        <dbReference type="ChEBI" id="CHEBI:57451"/>
        <dbReference type="ChEBI" id="CHEBI:57453"/>
        <dbReference type="ChEBI" id="CHEBI:57783"/>
        <dbReference type="ChEBI" id="CHEBI:58349"/>
        <dbReference type="EC" id="1.5.1.3"/>
    </reaction>
</comment>
<comment type="caution">
    <text evidence="10">The sequence shown here is derived from an EMBL/GenBank/DDBJ whole genome shotgun (WGS) entry which is preliminary data.</text>
</comment>
<comment type="similarity">
    <text evidence="2 8">Belongs to the dihydrofolate reductase family.</text>
</comment>
<evidence type="ECO:0000256" key="5">
    <source>
        <dbReference type="ARBA" id="ARBA00022857"/>
    </source>
</evidence>
<dbReference type="Pfam" id="PF00186">
    <property type="entry name" value="DHFR_1"/>
    <property type="match status" value="1"/>
</dbReference>